<feature type="transmembrane region" description="Helical" evidence="2">
    <location>
        <begin position="16"/>
        <end position="38"/>
    </location>
</feature>
<evidence type="ECO:0000256" key="2">
    <source>
        <dbReference type="SAM" id="Phobius"/>
    </source>
</evidence>
<accession>A0A410MH07</accession>
<keyword evidence="2" id="KW-0472">Membrane</keyword>
<dbReference type="EMBL" id="CP026118">
    <property type="protein sequence ID" value="QAS54047.1"/>
    <property type="molecule type" value="Genomic_DNA"/>
</dbReference>
<dbReference type="Proteomes" id="UP000287756">
    <property type="component" value="Chromosome"/>
</dbReference>
<keyword evidence="2" id="KW-0812">Transmembrane</keyword>
<gene>
    <name evidence="3" type="ORF">HLI_18445</name>
</gene>
<dbReference type="RefSeq" id="WP_128526320.1">
    <property type="nucleotide sequence ID" value="NZ_CP026118.1"/>
</dbReference>
<feature type="coiled-coil region" evidence="1">
    <location>
        <begin position="40"/>
        <end position="88"/>
    </location>
</feature>
<proteinExistence type="predicted"/>
<evidence type="ECO:0000313" key="3">
    <source>
        <dbReference type="EMBL" id="QAS54047.1"/>
    </source>
</evidence>
<evidence type="ECO:0000256" key="1">
    <source>
        <dbReference type="SAM" id="Coils"/>
    </source>
</evidence>
<reference evidence="3 4" key="1">
    <citation type="submission" date="2018-01" db="EMBL/GenBank/DDBJ databases">
        <title>The whole genome sequencing and assembly of Halobacillus litoralis ERB031 strain.</title>
        <authorList>
            <person name="Lee S.-J."/>
            <person name="Park M.-K."/>
            <person name="Kim J.-Y."/>
            <person name="Lee Y.-J."/>
            <person name="Yi H."/>
            <person name="Bahn Y.-S."/>
            <person name="Kim J.F."/>
            <person name="Lee D.-W."/>
        </authorList>
    </citation>
    <scope>NUCLEOTIDE SEQUENCE [LARGE SCALE GENOMIC DNA]</scope>
    <source>
        <strain evidence="3 4">ERB 031</strain>
    </source>
</reference>
<sequence length="192" mass="21819">MVVEINLLEQKEKRNVLPFIILGFFVLVSLIIVVTLGFQRSQLVAQTEAKEERIQQIQQDQEKFTQPVDNEGTERDQLKDSLDQLKATIVPTIPFVERLVSLLPERGFFESFTLTGASEVTVVARFDTIQQAAKFTSTLNQESVISNVELASVETSVVDETEYLYDYQPRYIASYYLVLNESTLLSEKGLSE</sequence>
<name>A0A410MH07_9BACI</name>
<dbReference type="KEGG" id="hli:HLI_18445"/>
<organism evidence="3 4">
    <name type="scientific">Halobacillus litoralis</name>
    <dbReference type="NCBI Taxonomy" id="45668"/>
    <lineage>
        <taxon>Bacteria</taxon>
        <taxon>Bacillati</taxon>
        <taxon>Bacillota</taxon>
        <taxon>Bacilli</taxon>
        <taxon>Bacillales</taxon>
        <taxon>Bacillaceae</taxon>
        <taxon>Halobacillus</taxon>
    </lineage>
</organism>
<keyword evidence="2" id="KW-1133">Transmembrane helix</keyword>
<dbReference type="AlphaFoldDB" id="A0A410MH07"/>
<evidence type="ECO:0000313" key="4">
    <source>
        <dbReference type="Proteomes" id="UP000287756"/>
    </source>
</evidence>
<protein>
    <recommendedName>
        <fullName evidence="5">Fimbrial assembly protein</fullName>
    </recommendedName>
</protein>
<evidence type="ECO:0008006" key="5">
    <source>
        <dbReference type="Google" id="ProtNLM"/>
    </source>
</evidence>
<keyword evidence="1" id="KW-0175">Coiled coil</keyword>
<dbReference type="OrthoDB" id="2971140at2"/>